<keyword evidence="1" id="KW-0472">Membrane</keyword>
<evidence type="ECO:0000313" key="2">
    <source>
        <dbReference type="EMBL" id="MBS9535897.1"/>
    </source>
</evidence>
<keyword evidence="1" id="KW-0812">Transmembrane</keyword>
<evidence type="ECO:0000256" key="1">
    <source>
        <dbReference type="SAM" id="Phobius"/>
    </source>
</evidence>
<dbReference type="EMBL" id="JAHCLR010000064">
    <property type="protein sequence ID" value="MBS9535897.1"/>
    <property type="molecule type" value="Genomic_DNA"/>
</dbReference>
<proteinExistence type="predicted"/>
<feature type="transmembrane region" description="Helical" evidence="1">
    <location>
        <begin position="26"/>
        <end position="44"/>
    </location>
</feature>
<feature type="transmembrane region" description="Helical" evidence="1">
    <location>
        <begin position="169"/>
        <end position="187"/>
    </location>
</feature>
<protein>
    <recommendedName>
        <fullName evidence="4">Integral membrane protein</fullName>
    </recommendedName>
</protein>
<feature type="transmembrane region" description="Helical" evidence="1">
    <location>
        <begin position="245"/>
        <end position="263"/>
    </location>
</feature>
<accession>A0ABS5RNM5</accession>
<gene>
    <name evidence="2" type="ORF">KIH27_20135</name>
</gene>
<sequence length="374" mass="39768">MNPHEEPSYPGPSPVPARGFQLDTKALTVAGVAMGVTLTLWLLQQGLTSMAGGAGSMIMLLLLAGGGGYAYFRGRNPAQAHSLEARVQQFTQNAAGRMSAAGAVVTAPAQPTAPTSWNPSPAPQFRTIGTTTASPGTDGLVSAALLLPSVIAYAWRYGSTGFSDPWQPWWILTSLHLYFVVCVAVRARTAGRRPLAILLGLVGTALIGLANNPSDDVNLMMMFSTKRYSYGVAYHAPPSPEVMMWIYRAPLLATLIFVAAWGIARRRSSGWVLGLIPAGLLVWWSIYGAEHSYAWQGSWFRPWMLSVGAFVGGCVCCWLAELLTSTGRPNIGVASYPSPGGQPGTHADYRDQAARHFPGPEQTYGPPGGQGGFG</sequence>
<evidence type="ECO:0008006" key="4">
    <source>
        <dbReference type="Google" id="ProtNLM"/>
    </source>
</evidence>
<evidence type="ECO:0000313" key="3">
    <source>
        <dbReference type="Proteomes" id="UP001519535"/>
    </source>
</evidence>
<name>A0ABS5RNM5_9MYCO</name>
<feature type="transmembrane region" description="Helical" evidence="1">
    <location>
        <begin position="270"/>
        <end position="287"/>
    </location>
</feature>
<dbReference type="RefSeq" id="WP_214094746.1">
    <property type="nucleotide sequence ID" value="NZ_JAHCLR010000064.1"/>
</dbReference>
<feature type="transmembrane region" description="Helical" evidence="1">
    <location>
        <begin position="50"/>
        <end position="72"/>
    </location>
</feature>
<reference evidence="2 3" key="1">
    <citation type="submission" date="2021-05" db="EMBL/GenBank/DDBJ databases">
        <title>Mycobacterium acidophilum sp. nov., an extremely acid-tolerant member of the genus Mycobacterium.</title>
        <authorList>
            <person name="Xia J."/>
        </authorList>
    </citation>
    <scope>NUCLEOTIDE SEQUENCE [LARGE SCALE GENOMIC DNA]</scope>
    <source>
        <strain evidence="2 3">M1</strain>
    </source>
</reference>
<keyword evidence="3" id="KW-1185">Reference proteome</keyword>
<keyword evidence="1" id="KW-1133">Transmembrane helix</keyword>
<feature type="transmembrane region" description="Helical" evidence="1">
    <location>
        <begin position="299"/>
        <end position="320"/>
    </location>
</feature>
<comment type="caution">
    <text evidence="2">The sequence shown here is derived from an EMBL/GenBank/DDBJ whole genome shotgun (WGS) entry which is preliminary data.</text>
</comment>
<feature type="transmembrane region" description="Helical" evidence="1">
    <location>
        <begin position="194"/>
        <end position="211"/>
    </location>
</feature>
<dbReference type="Proteomes" id="UP001519535">
    <property type="component" value="Unassembled WGS sequence"/>
</dbReference>
<organism evidence="2 3">
    <name type="scientific">Mycolicibacter acidiphilus</name>
    <dbReference type="NCBI Taxonomy" id="2835306"/>
    <lineage>
        <taxon>Bacteria</taxon>
        <taxon>Bacillati</taxon>
        <taxon>Actinomycetota</taxon>
        <taxon>Actinomycetes</taxon>
        <taxon>Mycobacteriales</taxon>
        <taxon>Mycobacteriaceae</taxon>
        <taxon>Mycolicibacter</taxon>
    </lineage>
</organism>